<gene>
    <name evidence="2" type="ORF">J8273_3006</name>
</gene>
<protein>
    <submittedName>
        <fullName evidence="2">Uncharacterized protein</fullName>
    </submittedName>
</protein>
<dbReference type="EMBL" id="JAHDYR010000011">
    <property type="protein sequence ID" value="KAG9395439.1"/>
    <property type="molecule type" value="Genomic_DNA"/>
</dbReference>
<sequence>MPEDSTAEVFQLSIDLGQGGVVPGNITFSVSSMRSSILNVAMCVNITNDQIIPLAFHTKLIGSQYGPNAFTVMTRFSRHVTQSASSLSRGGALNAAVNMVGSSIFDSEMLSVTFPTLLGNELPQCFRPLVLQKSLSSFSVAGSITYSSLELSISKIFLVTAIPPHLRTVGLVAQMIMSFESLARRLPGSPTIEVLTIPPGVHIDTHLSTTVAQGSQLVLMNPAYPNDMAEYHALVVDDHTKGTPMATGAVIQLDIAPAAFQTSHALANTCRTIAPCLEKAITGTVRRGVCSLVMPSTHSRRTTTMERPAMTRQERDALALAVAHALLQQFKPGPLRTRPKSQRSRGSRSRKGSTRSRSTPGNAMAGADPWDDVEGGGVGMEVWSKQTGRNDEALRADQGK</sequence>
<dbReference type="Proteomes" id="UP000717585">
    <property type="component" value="Unassembled WGS sequence"/>
</dbReference>
<organism evidence="2 3">
    <name type="scientific">Carpediemonas membranifera</name>
    <dbReference type="NCBI Taxonomy" id="201153"/>
    <lineage>
        <taxon>Eukaryota</taxon>
        <taxon>Metamonada</taxon>
        <taxon>Carpediemonas-like organisms</taxon>
        <taxon>Carpediemonas</taxon>
    </lineage>
</organism>
<feature type="region of interest" description="Disordered" evidence="1">
    <location>
        <begin position="329"/>
        <end position="400"/>
    </location>
</feature>
<comment type="caution">
    <text evidence="2">The sequence shown here is derived from an EMBL/GenBank/DDBJ whole genome shotgun (WGS) entry which is preliminary data.</text>
</comment>
<dbReference type="AlphaFoldDB" id="A0A8J6E0R2"/>
<name>A0A8J6E0R2_9EUKA</name>
<evidence type="ECO:0000313" key="3">
    <source>
        <dbReference type="Proteomes" id="UP000717585"/>
    </source>
</evidence>
<accession>A0A8J6E0R2</accession>
<evidence type="ECO:0000313" key="2">
    <source>
        <dbReference type="EMBL" id="KAG9395439.1"/>
    </source>
</evidence>
<feature type="compositionally biased region" description="Basic residues" evidence="1">
    <location>
        <begin position="337"/>
        <end position="354"/>
    </location>
</feature>
<reference evidence="2" key="1">
    <citation type="submission" date="2021-05" db="EMBL/GenBank/DDBJ databases">
        <title>A free-living protist that lacks canonical eukaryotic 1 DNA replication and segregation systems.</title>
        <authorList>
            <person name="Salas-Leiva D.E."/>
            <person name="Tromer E.C."/>
            <person name="Curtis B.A."/>
            <person name="Jerlstrom-Hultqvist J."/>
            <person name="Kolisko M."/>
            <person name="Yi Z."/>
            <person name="Salas-Leiva J.S."/>
            <person name="Gallot-Lavallee L."/>
            <person name="Kops G.J.P.L."/>
            <person name="Archibald J.M."/>
            <person name="Simpson A.G.B."/>
            <person name="Roger A.J."/>
        </authorList>
    </citation>
    <scope>NUCLEOTIDE SEQUENCE</scope>
    <source>
        <strain evidence="2">BICM</strain>
    </source>
</reference>
<keyword evidence="3" id="KW-1185">Reference proteome</keyword>
<feature type="compositionally biased region" description="Basic and acidic residues" evidence="1">
    <location>
        <begin position="388"/>
        <end position="400"/>
    </location>
</feature>
<evidence type="ECO:0000256" key="1">
    <source>
        <dbReference type="SAM" id="MobiDB-lite"/>
    </source>
</evidence>
<proteinExistence type="predicted"/>